<dbReference type="Proteomes" id="UP001602245">
    <property type="component" value="Unassembled WGS sequence"/>
</dbReference>
<evidence type="ECO:0000313" key="3">
    <source>
        <dbReference type="Proteomes" id="UP001602245"/>
    </source>
</evidence>
<keyword evidence="1" id="KW-0812">Transmembrane</keyword>
<comment type="caution">
    <text evidence="2">The sequence shown here is derived from an EMBL/GenBank/DDBJ whole genome shotgun (WGS) entry which is preliminary data.</text>
</comment>
<evidence type="ECO:0000313" key="2">
    <source>
        <dbReference type="EMBL" id="MFF5288101.1"/>
    </source>
</evidence>
<gene>
    <name evidence="2" type="ORF">ACFY35_01595</name>
</gene>
<name>A0ABW6W482_9ACTN</name>
<protein>
    <recommendedName>
        <fullName evidence="4">DUF3592 domain-containing protein</fullName>
    </recommendedName>
</protein>
<dbReference type="EMBL" id="JBIAZU010000001">
    <property type="protein sequence ID" value="MFF5288101.1"/>
    <property type="molecule type" value="Genomic_DNA"/>
</dbReference>
<sequence>MFTLVVLGAIAGLLTVAEHRRRQDDGGQRGTVEVTGCAFASYAVHGDIYRCGGTFTADNQTFTIPYVAFSNAGRLATGRRVAVSVAGPAATTATEVSESRARLIITLGGALLLAAVLAVVWTLWLRARAATRPSPTDRR</sequence>
<evidence type="ECO:0008006" key="4">
    <source>
        <dbReference type="Google" id="ProtNLM"/>
    </source>
</evidence>
<proteinExistence type="predicted"/>
<dbReference type="RefSeq" id="WP_157297276.1">
    <property type="nucleotide sequence ID" value="NZ_JBIAZU010000001.1"/>
</dbReference>
<keyword evidence="3" id="KW-1185">Reference proteome</keyword>
<accession>A0ABW6W482</accession>
<reference evidence="2 3" key="1">
    <citation type="submission" date="2024-10" db="EMBL/GenBank/DDBJ databases">
        <title>The Natural Products Discovery Center: Release of the First 8490 Sequenced Strains for Exploring Actinobacteria Biosynthetic Diversity.</title>
        <authorList>
            <person name="Kalkreuter E."/>
            <person name="Kautsar S.A."/>
            <person name="Yang D."/>
            <person name="Bader C.D."/>
            <person name="Teijaro C.N."/>
            <person name="Fluegel L."/>
            <person name="Davis C.M."/>
            <person name="Simpson J.R."/>
            <person name="Lauterbach L."/>
            <person name="Steele A.D."/>
            <person name="Gui C."/>
            <person name="Meng S."/>
            <person name="Li G."/>
            <person name="Viehrig K."/>
            <person name="Ye F."/>
            <person name="Su P."/>
            <person name="Kiefer A.F."/>
            <person name="Nichols A."/>
            <person name="Cepeda A.J."/>
            <person name="Yan W."/>
            <person name="Fan B."/>
            <person name="Jiang Y."/>
            <person name="Adhikari A."/>
            <person name="Zheng C.-J."/>
            <person name="Schuster L."/>
            <person name="Cowan T.M."/>
            <person name="Smanski M.J."/>
            <person name="Chevrette M.G."/>
            <person name="De Carvalho L.P.S."/>
            <person name="Shen B."/>
        </authorList>
    </citation>
    <scope>NUCLEOTIDE SEQUENCE [LARGE SCALE GENOMIC DNA]</scope>
    <source>
        <strain evidence="2 3">NPDC000087</strain>
    </source>
</reference>
<keyword evidence="1" id="KW-1133">Transmembrane helix</keyword>
<organism evidence="2 3">
    <name type="scientific">Paractinoplanes globisporus</name>
    <dbReference type="NCBI Taxonomy" id="113565"/>
    <lineage>
        <taxon>Bacteria</taxon>
        <taxon>Bacillati</taxon>
        <taxon>Actinomycetota</taxon>
        <taxon>Actinomycetes</taxon>
        <taxon>Micromonosporales</taxon>
        <taxon>Micromonosporaceae</taxon>
        <taxon>Paractinoplanes</taxon>
    </lineage>
</organism>
<feature type="transmembrane region" description="Helical" evidence="1">
    <location>
        <begin position="103"/>
        <end position="125"/>
    </location>
</feature>
<evidence type="ECO:0000256" key="1">
    <source>
        <dbReference type="SAM" id="Phobius"/>
    </source>
</evidence>
<keyword evidence="1" id="KW-0472">Membrane</keyword>